<comment type="catalytic activity">
    <reaction evidence="8">
        <text>an all-trans-polyprenyl diphosphate + 1,4-dihydroxy-2-naphthoate + H(+) = a 2-demethylmenaquinol + CO2 + diphosphate</text>
        <dbReference type="Rhea" id="RHEA:26478"/>
        <dbReference type="Rhea" id="RHEA-COMP:9563"/>
        <dbReference type="Rhea" id="RHEA-COMP:9564"/>
        <dbReference type="ChEBI" id="CHEBI:11173"/>
        <dbReference type="ChEBI" id="CHEBI:15378"/>
        <dbReference type="ChEBI" id="CHEBI:16526"/>
        <dbReference type="ChEBI" id="CHEBI:33019"/>
        <dbReference type="ChEBI" id="CHEBI:55437"/>
        <dbReference type="ChEBI" id="CHEBI:58914"/>
        <dbReference type="EC" id="2.5.1.74"/>
    </reaction>
</comment>
<feature type="transmembrane region" description="Helical" evidence="8">
    <location>
        <begin position="104"/>
        <end position="126"/>
    </location>
</feature>
<dbReference type="AlphaFoldDB" id="A0A1M3L389"/>
<dbReference type="NCBIfam" id="NF004751">
    <property type="entry name" value="PRK06080.1-3"/>
    <property type="match status" value="1"/>
</dbReference>
<dbReference type="EC" id="2.5.1.74" evidence="8 9"/>
<dbReference type="GO" id="GO:0009234">
    <property type="term" value="P:menaquinone biosynthetic process"/>
    <property type="evidence" value="ECO:0007669"/>
    <property type="project" value="UniProtKB-UniRule"/>
</dbReference>
<feature type="transmembrane region" description="Helical" evidence="8">
    <location>
        <begin position="12"/>
        <end position="29"/>
    </location>
</feature>
<keyword evidence="3 8" id="KW-1003">Cell membrane</keyword>
<feature type="transmembrane region" description="Helical" evidence="8">
    <location>
        <begin position="167"/>
        <end position="187"/>
    </location>
</feature>
<dbReference type="PANTHER" id="PTHR13929">
    <property type="entry name" value="1,4-DIHYDROXY-2-NAPHTHOATE OCTAPRENYLTRANSFERASE"/>
    <property type="match status" value="1"/>
</dbReference>
<comment type="caution">
    <text evidence="10">The sequence shown here is derived from an EMBL/GenBank/DDBJ whole genome shotgun (WGS) entry which is preliminary data.</text>
</comment>
<keyword evidence="4 8" id="KW-0808">Transferase</keyword>
<dbReference type="PANTHER" id="PTHR13929:SF0">
    <property type="entry name" value="UBIA PRENYLTRANSFERASE DOMAIN-CONTAINING PROTEIN 1"/>
    <property type="match status" value="1"/>
</dbReference>
<dbReference type="PIRSF" id="PIRSF005355">
    <property type="entry name" value="UBIAD1"/>
    <property type="match status" value="1"/>
</dbReference>
<accession>A0A1M3L389</accession>
<gene>
    <name evidence="8" type="primary">menA</name>
    <name evidence="10" type="ORF">BGO89_05590</name>
</gene>
<comment type="similarity">
    <text evidence="8">Belongs to the MenA family. Type 1 subfamily.</text>
</comment>
<evidence type="ECO:0000256" key="4">
    <source>
        <dbReference type="ARBA" id="ARBA00022679"/>
    </source>
</evidence>
<feature type="transmembrane region" description="Helical" evidence="8">
    <location>
        <begin position="138"/>
        <end position="161"/>
    </location>
</feature>
<feature type="transmembrane region" description="Helical" evidence="8">
    <location>
        <begin position="208"/>
        <end position="229"/>
    </location>
</feature>
<dbReference type="EMBL" id="MKVH01000009">
    <property type="protein sequence ID" value="OJX59690.1"/>
    <property type="molecule type" value="Genomic_DNA"/>
</dbReference>
<comment type="pathway">
    <text evidence="8">Quinol/quinone metabolism; menaquinone biosynthesis; menaquinol from 1,4-dihydroxy-2-naphthoate: step 1/2.</text>
</comment>
<evidence type="ECO:0000256" key="7">
    <source>
        <dbReference type="ARBA" id="ARBA00023136"/>
    </source>
</evidence>
<feature type="transmembrane region" description="Helical" evidence="8">
    <location>
        <begin position="235"/>
        <end position="254"/>
    </location>
</feature>
<evidence type="ECO:0000256" key="9">
    <source>
        <dbReference type="NCBIfam" id="TIGR00751"/>
    </source>
</evidence>
<dbReference type="STRING" id="1895771.BGO89_05590"/>
<dbReference type="CDD" id="cd13962">
    <property type="entry name" value="PT_UbiA_UBIAD1"/>
    <property type="match status" value="1"/>
</dbReference>
<dbReference type="Proteomes" id="UP000184233">
    <property type="component" value="Unassembled WGS sequence"/>
</dbReference>
<evidence type="ECO:0000256" key="2">
    <source>
        <dbReference type="ARBA" id="ARBA00022428"/>
    </source>
</evidence>
<reference evidence="10 11" key="1">
    <citation type="submission" date="2016-09" db="EMBL/GenBank/DDBJ databases">
        <title>Genome-resolved meta-omics ties microbial dynamics to process performance in biotechnology for thiocyanate degradation.</title>
        <authorList>
            <person name="Kantor R.S."/>
            <person name="Huddy R.J."/>
            <person name="Iyer R."/>
            <person name="Thomas B.C."/>
            <person name="Brown C.T."/>
            <person name="Anantharaman K."/>
            <person name="Tringe S."/>
            <person name="Hettich R.L."/>
            <person name="Harrison S.T."/>
            <person name="Banfield J.F."/>
        </authorList>
    </citation>
    <scope>NUCLEOTIDE SEQUENCE [LARGE SCALE GENOMIC DNA]</scope>
    <source>
        <strain evidence="10">59-99</strain>
    </source>
</reference>
<dbReference type="GO" id="GO:0005886">
    <property type="term" value="C:plasma membrane"/>
    <property type="evidence" value="ECO:0007669"/>
    <property type="project" value="UniProtKB-SubCell"/>
</dbReference>
<evidence type="ECO:0000256" key="5">
    <source>
        <dbReference type="ARBA" id="ARBA00022692"/>
    </source>
</evidence>
<evidence type="ECO:0000313" key="10">
    <source>
        <dbReference type="EMBL" id="OJX59690.1"/>
    </source>
</evidence>
<dbReference type="GO" id="GO:0046428">
    <property type="term" value="F:1,4-dihydroxy-2-naphthoate polyprenyltransferase activity"/>
    <property type="evidence" value="ECO:0007669"/>
    <property type="project" value="UniProtKB-UniRule"/>
</dbReference>
<dbReference type="Pfam" id="PF01040">
    <property type="entry name" value="UbiA"/>
    <property type="match status" value="1"/>
</dbReference>
<feature type="transmembrane region" description="Helical" evidence="8">
    <location>
        <begin position="266"/>
        <end position="290"/>
    </location>
</feature>
<dbReference type="HAMAP" id="MF_01937">
    <property type="entry name" value="MenA_1"/>
    <property type="match status" value="1"/>
</dbReference>
<feature type="transmembrane region" description="Helical" evidence="8">
    <location>
        <begin position="35"/>
        <end position="55"/>
    </location>
</feature>
<dbReference type="NCBIfam" id="TIGR00751">
    <property type="entry name" value="menA"/>
    <property type="match status" value="1"/>
</dbReference>
<keyword evidence="2 8" id="KW-0474">Menaquinone biosynthesis</keyword>
<keyword evidence="7 8" id="KW-0472">Membrane</keyword>
<dbReference type="UniPathway" id="UPA00079">
    <property type="reaction ID" value="UER00168"/>
</dbReference>
<proteinExistence type="inferred from homology"/>
<protein>
    <recommendedName>
        <fullName evidence="8 9">1,4-dihydroxy-2-naphthoate octaprenyltransferase</fullName>
        <shortName evidence="8">DHNA-octaprenyltransferase</shortName>
        <ecNumber evidence="8 9">2.5.1.74</ecNumber>
    </recommendedName>
</protein>
<dbReference type="InterPro" id="IPR004657">
    <property type="entry name" value="MenA"/>
</dbReference>
<name>A0A1M3L389_9BACT</name>
<comment type="subcellular location">
    <subcellularLocation>
        <location evidence="8">Cell membrane</location>
        <topology evidence="8">Multi-pass membrane protein</topology>
    </subcellularLocation>
    <subcellularLocation>
        <location evidence="1">Membrane</location>
        <topology evidence="1">Multi-pass membrane protein</topology>
    </subcellularLocation>
</comment>
<dbReference type="GO" id="GO:0042371">
    <property type="term" value="P:vitamin K biosynthetic process"/>
    <property type="evidence" value="ECO:0007669"/>
    <property type="project" value="TreeGrafter"/>
</dbReference>
<comment type="function">
    <text evidence="8">Conversion of 1,4-dihydroxy-2-naphthoate (DHNA) to demethylmenaquinone (DMK).</text>
</comment>
<dbReference type="Gene3D" id="1.10.357.140">
    <property type="entry name" value="UbiA prenyltransferase"/>
    <property type="match status" value="1"/>
</dbReference>
<dbReference type="InterPro" id="IPR000537">
    <property type="entry name" value="UbiA_prenyltransferase"/>
</dbReference>
<dbReference type="InterPro" id="IPR026046">
    <property type="entry name" value="UBIAD1"/>
</dbReference>
<dbReference type="InterPro" id="IPR044878">
    <property type="entry name" value="UbiA_sf"/>
</dbReference>
<organism evidence="10 11">
    <name type="scientific">Candidatus Kapaibacterium thiocyanatum</name>
    <dbReference type="NCBI Taxonomy" id="1895771"/>
    <lineage>
        <taxon>Bacteria</taxon>
        <taxon>Pseudomonadati</taxon>
        <taxon>Candidatus Kapaibacteriota</taxon>
        <taxon>Candidatus Kapaibacteriia</taxon>
        <taxon>Candidatus Kapaibacteriales</taxon>
        <taxon>Candidatus Kapaibacteriaceae</taxon>
        <taxon>Candidatus Kapaibacterium</taxon>
    </lineage>
</organism>
<evidence type="ECO:0000256" key="1">
    <source>
        <dbReference type="ARBA" id="ARBA00004141"/>
    </source>
</evidence>
<keyword evidence="6 8" id="KW-1133">Transmembrane helix</keyword>
<evidence type="ECO:0000256" key="3">
    <source>
        <dbReference type="ARBA" id="ARBA00022475"/>
    </source>
</evidence>
<keyword evidence="5 8" id="KW-0812">Transmembrane</keyword>
<sequence>MNVWLNAIRPKTLVAGAAPVILASALAVADHVFVWWVGLLALTCAVLIQIASNFINELEDFNRGADTERVGPLRAVSAGLITPAAMKRASWIVVAAAFVLGQPLVWYAGWPVLGIGVVCLVMSWAYTGGPFPLAYKGLGDLFAFTFFGVVAVVGAFFVYSRTWSPDALVLSLGPGCLAANILGVNNLRDIPTDKRAGKITLAVRIGAPAARVLYVALNLVGIVVPALLLREARGPWMMLSLASLPYTIVLCVLIHRRTGAALNPVLGGTALLYLQYTVFTTLGLIFSASYRG</sequence>
<evidence type="ECO:0000313" key="11">
    <source>
        <dbReference type="Proteomes" id="UP000184233"/>
    </source>
</evidence>
<evidence type="ECO:0000256" key="6">
    <source>
        <dbReference type="ARBA" id="ARBA00022989"/>
    </source>
</evidence>
<evidence type="ECO:0000256" key="8">
    <source>
        <dbReference type="HAMAP-Rule" id="MF_01937"/>
    </source>
</evidence>